<keyword evidence="1" id="KW-1133">Transmembrane helix</keyword>
<keyword evidence="1" id="KW-0472">Membrane</keyword>
<protein>
    <submittedName>
        <fullName evidence="2">DUF4179 domain-containing protein</fullName>
    </submittedName>
</protein>
<evidence type="ECO:0000256" key="1">
    <source>
        <dbReference type="SAM" id="Phobius"/>
    </source>
</evidence>
<dbReference type="RefSeq" id="WP_379288846.1">
    <property type="nucleotide sequence ID" value="NZ_JBHTIU010000042.1"/>
</dbReference>
<sequence>MIENMLDKKLKHDLKKEYEPVPESVRIGIEAILRNLPERRECATLISLKRRRRLRQAAVACCLIVSLGIGGILSAPVWAANFMASQAQEHNKYVVYDGHYYRANGEQIKEPELGKQIGEVLRAGNWQLVQDGDSNEFAPSTPLYKIDKVNESEKIAVKVSLGQINFLSAYIVLERQEAVVQPDHSQINHAKNDPTEVGIALDNIRERAPEFAEFIGLEERLEANLVKFDPDRGATIYYSLPEADIHENGSSFSTQGVLFIYQYKEGDVENFPQSAFSSKMKSTLVDNGKAVIREPDLDYAPPQPKETFIIGEIEWSYYSDKLWRGHKDGMYYEIQTQGNVTKPLMLELLSYFKPREAE</sequence>
<evidence type="ECO:0000313" key="3">
    <source>
        <dbReference type="Proteomes" id="UP001597120"/>
    </source>
</evidence>
<comment type="caution">
    <text evidence="2">The sequence shown here is derived from an EMBL/GenBank/DDBJ whole genome shotgun (WGS) entry which is preliminary data.</text>
</comment>
<dbReference type="EMBL" id="JBHTIU010000042">
    <property type="protein sequence ID" value="MFD0870253.1"/>
    <property type="molecule type" value="Genomic_DNA"/>
</dbReference>
<dbReference type="Proteomes" id="UP001597120">
    <property type="component" value="Unassembled WGS sequence"/>
</dbReference>
<evidence type="ECO:0000313" key="2">
    <source>
        <dbReference type="EMBL" id="MFD0870253.1"/>
    </source>
</evidence>
<keyword evidence="3" id="KW-1185">Reference proteome</keyword>
<proteinExistence type="predicted"/>
<name>A0ABW3DA23_9BACL</name>
<accession>A0ABW3DA23</accession>
<organism evidence="2 3">
    <name type="scientific">Paenibacillus residui</name>
    <dbReference type="NCBI Taxonomy" id="629724"/>
    <lineage>
        <taxon>Bacteria</taxon>
        <taxon>Bacillati</taxon>
        <taxon>Bacillota</taxon>
        <taxon>Bacilli</taxon>
        <taxon>Bacillales</taxon>
        <taxon>Paenibacillaceae</taxon>
        <taxon>Paenibacillus</taxon>
    </lineage>
</organism>
<feature type="transmembrane region" description="Helical" evidence="1">
    <location>
        <begin position="57"/>
        <end position="79"/>
    </location>
</feature>
<gene>
    <name evidence="2" type="ORF">ACFQ03_13915</name>
</gene>
<keyword evidence="1" id="KW-0812">Transmembrane</keyword>
<reference evidence="3" key="1">
    <citation type="journal article" date="2019" name="Int. J. Syst. Evol. Microbiol.">
        <title>The Global Catalogue of Microorganisms (GCM) 10K type strain sequencing project: providing services to taxonomists for standard genome sequencing and annotation.</title>
        <authorList>
            <consortium name="The Broad Institute Genomics Platform"/>
            <consortium name="The Broad Institute Genome Sequencing Center for Infectious Disease"/>
            <person name="Wu L."/>
            <person name="Ma J."/>
        </authorList>
    </citation>
    <scope>NUCLEOTIDE SEQUENCE [LARGE SCALE GENOMIC DNA]</scope>
    <source>
        <strain evidence="3">CCUG 57263</strain>
    </source>
</reference>